<dbReference type="EMBL" id="MU274923">
    <property type="protein sequence ID" value="KAI0086458.1"/>
    <property type="molecule type" value="Genomic_DNA"/>
</dbReference>
<keyword evidence="2" id="KW-1185">Reference proteome</keyword>
<sequence length="671" mass="73127">MVTSLDSATAPTLKGRTLVLCFDGTSNQYDGDNTNVVKFYSLLKKNITDEQLCYYQPGIGTYIQPGVVAPVFEWWAKIIDEAVAWYLDAHVRGGYTFLMQNWRPGDKICIFGFSRGAYTARALAGFLHKIGLLPKDNPEQVPFAYKMFKKTDPESVQLAAGFKQTFCRSVQIEFVGVWDTVASVGVLVSKTLPFTTTNTTIKTFRHALSLDERRAKFQPNLFHRLSPDATRTVHDLEAEMGIDQLQSEENSPIIASPTSTSAINPPSLPLSPPDHPSQFQSKSEERQEQGQGCQSTNLGTPPGHVNPRGVGDAWRPFPNVRQWARKGNLKRVKEEKEFWEKQKGRGGGGWLASLASGFGAIGKKSKKEGEGKKGEGKGKRMSKKELVRSMGAVDDPCDDFVGLTNVLEVWFAGGHGDVGGGATLNSAPHALSDIPLRWMVRQVVQAQCGIQFDNDAILRAGIPMYEVLSAGFVCAGMEGVSVDNGNGGKGKGKIQPTLHFFTEPKEKKDTLLPADNGGGIGVVEVSGPMLPDSPDSPVVHALGGSGNASTQAPNSNHGVGVGEGGEGVRKSEDSTGTHTSAGTTLDAIQPIDDELARNKLWWLLEIVPTSYTYQDGRGVWHTKWGLHLGKGRYIPDYAPTFHESVKERMENGELKYTPRATWKKGSEKYVS</sequence>
<organism evidence="1 2">
    <name type="scientific">Irpex rosettiformis</name>
    <dbReference type="NCBI Taxonomy" id="378272"/>
    <lineage>
        <taxon>Eukaryota</taxon>
        <taxon>Fungi</taxon>
        <taxon>Dikarya</taxon>
        <taxon>Basidiomycota</taxon>
        <taxon>Agaricomycotina</taxon>
        <taxon>Agaricomycetes</taxon>
        <taxon>Polyporales</taxon>
        <taxon>Irpicaceae</taxon>
        <taxon>Irpex</taxon>
    </lineage>
</organism>
<comment type="caution">
    <text evidence="1">The sequence shown here is derived from an EMBL/GenBank/DDBJ whole genome shotgun (WGS) entry which is preliminary data.</text>
</comment>
<accession>A0ACB8TWK0</accession>
<evidence type="ECO:0000313" key="2">
    <source>
        <dbReference type="Proteomes" id="UP001055072"/>
    </source>
</evidence>
<evidence type="ECO:0000313" key="1">
    <source>
        <dbReference type="EMBL" id="KAI0086458.1"/>
    </source>
</evidence>
<dbReference type="Proteomes" id="UP001055072">
    <property type="component" value="Unassembled WGS sequence"/>
</dbReference>
<proteinExistence type="predicted"/>
<protein>
    <submittedName>
        <fullName evidence="1">Uncharacterized protein</fullName>
    </submittedName>
</protein>
<name>A0ACB8TWK0_9APHY</name>
<reference evidence="1" key="1">
    <citation type="journal article" date="2021" name="Environ. Microbiol.">
        <title>Gene family expansions and transcriptome signatures uncover fungal adaptations to wood decay.</title>
        <authorList>
            <person name="Hage H."/>
            <person name="Miyauchi S."/>
            <person name="Viragh M."/>
            <person name="Drula E."/>
            <person name="Min B."/>
            <person name="Chaduli D."/>
            <person name="Navarro D."/>
            <person name="Favel A."/>
            <person name="Norest M."/>
            <person name="Lesage-Meessen L."/>
            <person name="Balint B."/>
            <person name="Merenyi Z."/>
            <person name="de Eugenio L."/>
            <person name="Morin E."/>
            <person name="Martinez A.T."/>
            <person name="Baldrian P."/>
            <person name="Stursova M."/>
            <person name="Martinez M.J."/>
            <person name="Novotny C."/>
            <person name="Magnuson J.K."/>
            <person name="Spatafora J.W."/>
            <person name="Maurice S."/>
            <person name="Pangilinan J."/>
            <person name="Andreopoulos W."/>
            <person name="LaButti K."/>
            <person name="Hundley H."/>
            <person name="Na H."/>
            <person name="Kuo A."/>
            <person name="Barry K."/>
            <person name="Lipzen A."/>
            <person name="Henrissat B."/>
            <person name="Riley R."/>
            <person name="Ahrendt S."/>
            <person name="Nagy L.G."/>
            <person name="Grigoriev I.V."/>
            <person name="Martin F."/>
            <person name="Rosso M.N."/>
        </authorList>
    </citation>
    <scope>NUCLEOTIDE SEQUENCE</scope>
    <source>
        <strain evidence="1">CBS 384.51</strain>
    </source>
</reference>
<gene>
    <name evidence="1" type="ORF">BDY19DRAFT_344031</name>
</gene>